<dbReference type="GO" id="GO:0004642">
    <property type="term" value="F:phosphoribosylformylglycinamidine synthase activity"/>
    <property type="evidence" value="ECO:0007669"/>
    <property type="project" value="TreeGrafter"/>
</dbReference>
<evidence type="ECO:0000256" key="3">
    <source>
        <dbReference type="ARBA" id="ARBA00022840"/>
    </source>
</evidence>
<evidence type="ECO:0000256" key="1">
    <source>
        <dbReference type="ARBA" id="ARBA00022598"/>
    </source>
</evidence>
<keyword evidence="2" id="KW-0547">Nucleotide-binding</keyword>
<evidence type="ECO:0000313" key="5">
    <source>
        <dbReference type="EMBL" id="GAG74336.1"/>
    </source>
</evidence>
<organism evidence="5">
    <name type="scientific">marine sediment metagenome</name>
    <dbReference type="NCBI Taxonomy" id="412755"/>
    <lineage>
        <taxon>unclassified sequences</taxon>
        <taxon>metagenomes</taxon>
        <taxon>ecological metagenomes</taxon>
    </lineage>
</organism>
<feature type="domain" description="Phosphoribosylformylglycinamidine synthase linker" evidence="4">
    <location>
        <begin position="35"/>
        <end position="84"/>
    </location>
</feature>
<dbReference type="Pfam" id="PF18072">
    <property type="entry name" value="FGAR-AT_linker"/>
    <property type="match status" value="1"/>
</dbReference>
<dbReference type="Gene3D" id="1.10.8.750">
    <property type="entry name" value="Phosphoribosylformylglycinamidine synthase, linker domain"/>
    <property type="match status" value="1"/>
</dbReference>
<reference evidence="5" key="1">
    <citation type="journal article" date="2014" name="Front. Microbiol.">
        <title>High frequency of phylogenetically diverse reductive dehalogenase-homologous genes in deep subseafloor sedimentary metagenomes.</title>
        <authorList>
            <person name="Kawai M."/>
            <person name="Futagami T."/>
            <person name="Toyoda A."/>
            <person name="Takaki Y."/>
            <person name="Nishi S."/>
            <person name="Hori S."/>
            <person name="Arai W."/>
            <person name="Tsubouchi T."/>
            <person name="Morono Y."/>
            <person name="Uchiyama I."/>
            <person name="Ito T."/>
            <person name="Fujiyama A."/>
            <person name="Inagaki F."/>
            <person name="Takami H."/>
        </authorList>
    </citation>
    <scope>NUCLEOTIDE SEQUENCE</scope>
    <source>
        <strain evidence="5">Expedition CK06-06</strain>
    </source>
</reference>
<accession>X1BQA3</accession>
<sequence>MTECVYPGPLETFEVGIVQEKVYRLPLIEEGIEELKKFNRKIGLGMDQWDIKFYYDLFVNKIGRNPTNVECFQLGQANSEHSRHWFFKGKLLIDGKEISETLLKIIKSPLIANPSNSIIAFKDNSSGITGYRVWTIIPEYPGICSPFYRGQFTYHLIFTAETHNFPSGVAPFPGAETGTGGRIRDIQATGRGGLVIAGTAGYCTGNLNIPGYMIPGEDGKFLYPSNLASPLKIMIGESDGASDYGNKFGEPVIQGFTRTFGLRLPGGERREWVKPIMFTGGIGQIELSLNAIMLLEGLAISGDFIILSRVSEISLPSIKSLPLKNQ</sequence>
<proteinExistence type="predicted"/>
<dbReference type="PANTHER" id="PTHR10099:SF1">
    <property type="entry name" value="PHOSPHORIBOSYLFORMYLGLYCINAMIDINE SYNTHASE"/>
    <property type="match status" value="1"/>
</dbReference>
<dbReference type="Gene3D" id="3.30.1330.10">
    <property type="entry name" value="PurM-like, N-terminal domain"/>
    <property type="match status" value="1"/>
</dbReference>
<evidence type="ECO:0000256" key="2">
    <source>
        <dbReference type="ARBA" id="ARBA00022741"/>
    </source>
</evidence>
<dbReference type="GO" id="GO:0005737">
    <property type="term" value="C:cytoplasm"/>
    <property type="evidence" value="ECO:0007669"/>
    <property type="project" value="TreeGrafter"/>
</dbReference>
<keyword evidence="3" id="KW-0067">ATP-binding</keyword>
<comment type="caution">
    <text evidence="5">The sequence shown here is derived from an EMBL/GenBank/DDBJ whole genome shotgun (WGS) entry which is preliminary data.</text>
</comment>
<dbReference type="SUPFAM" id="SSF109736">
    <property type="entry name" value="FGAM synthase PurL, linker domain"/>
    <property type="match status" value="1"/>
</dbReference>
<dbReference type="FunFam" id="3.30.1330.10:FF:000009">
    <property type="entry name" value="Probable phosphoribosylformylglycinamidine synthase"/>
    <property type="match status" value="1"/>
</dbReference>
<gene>
    <name evidence="5" type="ORF">S01H4_02985</name>
</gene>
<dbReference type="GO" id="GO:0006164">
    <property type="term" value="P:purine nucleotide biosynthetic process"/>
    <property type="evidence" value="ECO:0007669"/>
    <property type="project" value="TreeGrafter"/>
</dbReference>
<evidence type="ECO:0000259" key="4">
    <source>
        <dbReference type="Pfam" id="PF18072"/>
    </source>
</evidence>
<name>X1BQA3_9ZZZZ</name>
<dbReference type="SUPFAM" id="SSF55326">
    <property type="entry name" value="PurM N-terminal domain-like"/>
    <property type="match status" value="1"/>
</dbReference>
<dbReference type="GO" id="GO:0005524">
    <property type="term" value="F:ATP binding"/>
    <property type="evidence" value="ECO:0007669"/>
    <property type="project" value="UniProtKB-KW"/>
</dbReference>
<protein>
    <recommendedName>
        <fullName evidence="4">Phosphoribosylformylglycinamidine synthase linker domain-containing protein</fullName>
    </recommendedName>
</protein>
<dbReference type="PANTHER" id="PTHR10099">
    <property type="entry name" value="PHOSPHORIBOSYLFORMYLGLYCINAMIDINE SYNTHASE"/>
    <property type="match status" value="1"/>
</dbReference>
<dbReference type="AlphaFoldDB" id="X1BQA3"/>
<dbReference type="InterPro" id="IPR041609">
    <property type="entry name" value="PurL_linker"/>
</dbReference>
<keyword evidence="1" id="KW-0436">Ligase</keyword>
<dbReference type="InterPro" id="IPR036921">
    <property type="entry name" value="PurM-like_N_sf"/>
</dbReference>
<dbReference type="EMBL" id="BART01000695">
    <property type="protein sequence ID" value="GAG74336.1"/>
    <property type="molecule type" value="Genomic_DNA"/>
</dbReference>